<keyword evidence="8 11" id="KW-0406">Ion transport</keyword>
<evidence type="ECO:0000259" key="12">
    <source>
        <dbReference type="Pfam" id="PF02931"/>
    </source>
</evidence>
<keyword evidence="7 11" id="KW-1133">Transmembrane helix</keyword>
<dbReference type="Gene3D" id="2.70.170.10">
    <property type="entry name" value="Neurotransmitter-gated ion-channel ligand-binding domain"/>
    <property type="match status" value="1"/>
</dbReference>
<evidence type="ECO:0000256" key="4">
    <source>
        <dbReference type="ARBA" id="ARBA00022475"/>
    </source>
</evidence>
<dbReference type="PRINTS" id="PR00253">
    <property type="entry name" value="GABAARECEPTR"/>
</dbReference>
<feature type="domain" description="Neurotransmitter-gated ion-channel transmembrane" evidence="13">
    <location>
        <begin position="251"/>
        <end position="334"/>
    </location>
</feature>
<keyword evidence="9 11" id="KW-0472">Membrane</keyword>
<evidence type="ECO:0000259" key="13">
    <source>
        <dbReference type="Pfam" id="PF02932"/>
    </source>
</evidence>
<keyword evidence="5 11" id="KW-0812">Transmembrane</keyword>
<feature type="transmembrane region" description="Helical" evidence="11">
    <location>
        <begin position="278"/>
        <end position="297"/>
    </location>
</feature>
<feature type="transmembrane region" description="Helical" evidence="11">
    <location>
        <begin position="309"/>
        <end position="330"/>
    </location>
</feature>
<dbReference type="AlphaFoldDB" id="A0A9J2P045"/>
<dbReference type="PRINTS" id="PR00252">
    <property type="entry name" value="NRIONCHANNEL"/>
</dbReference>
<dbReference type="GO" id="GO:0005886">
    <property type="term" value="C:plasma membrane"/>
    <property type="evidence" value="ECO:0007669"/>
    <property type="project" value="UniProtKB-SubCell"/>
</dbReference>
<dbReference type="WBParaSite" id="ALUE_0000317701-mRNA-1">
    <property type="protein sequence ID" value="ALUE_0000317701-mRNA-1"/>
    <property type="gene ID" value="ALUE_0000317701"/>
</dbReference>
<keyword evidence="4" id="KW-1003">Cell membrane</keyword>
<organism evidence="14 15">
    <name type="scientific">Ascaris lumbricoides</name>
    <name type="common">Giant roundworm</name>
    <dbReference type="NCBI Taxonomy" id="6252"/>
    <lineage>
        <taxon>Eukaryota</taxon>
        <taxon>Metazoa</taxon>
        <taxon>Ecdysozoa</taxon>
        <taxon>Nematoda</taxon>
        <taxon>Chromadorea</taxon>
        <taxon>Rhabditida</taxon>
        <taxon>Spirurina</taxon>
        <taxon>Ascaridomorpha</taxon>
        <taxon>Ascaridoidea</taxon>
        <taxon>Ascarididae</taxon>
        <taxon>Ascaris</taxon>
    </lineage>
</organism>
<evidence type="ECO:0000256" key="7">
    <source>
        <dbReference type="ARBA" id="ARBA00022989"/>
    </source>
</evidence>
<evidence type="ECO:0000256" key="10">
    <source>
        <dbReference type="ARBA" id="ARBA00023303"/>
    </source>
</evidence>
<dbReference type="Proteomes" id="UP000036681">
    <property type="component" value="Unplaced"/>
</dbReference>
<dbReference type="SUPFAM" id="SSF63712">
    <property type="entry name" value="Nicotinic receptor ligand binding domain-like"/>
    <property type="match status" value="1"/>
</dbReference>
<dbReference type="CDD" id="cd19049">
    <property type="entry name" value="LGIC_TM_anion"/>
    <property type="match status" value="1"/>
</dbReference>
<feature type="domain" description="Neurotransmitter-gated ion-channel ligand-binding" evidence="12">
    <location>
        <begin position="38"/>
        <end position="243"/>
    </location>
</feature>
<comment type="similarity">
    <text evidence="11">Belongs to the ligand-gated ion channel (TC 1.A.9) family.</text>
</comment>
<dbReference type="InterPro" id="IPR036719">
    <property type="entry name" value="Neuro-gated_channel_TM_sf"/>
</dbReference>
<dbReference type="InterPro" id="IPR006028">
    <property type="entry name" value="GABAA/Glycine_rcpt"/>
</dbReference>
<name>A0A9J2P045_ASCLU</name>
<dbReference type="SUPFAM" id="SSF90112">
    <property type="entry name" value="Neurotransmitter-gated ion-channel transmembrane pore"/>
    <property type="match status" value="1"/>
</dbReference>
<evidence type="ECO:0000256" key="11">
    <source>
        <dbReference type="RuleBase" id="RU000687"/>
    </source>
</evidence>
<evidence type="ECO:0000256" key="8">
    <source>
        <dbReference type="ARBA" id="ARBA00023065"/>
    </source>
</evidence>
<evidence type="ECO:0000313" key="14">
    <source>
        <dbReference type="Proteomes" id="UP000036681"/>
    </source>
</evidence>
<dbReference type="InterPro" id="IPR038050">
    <property type="entry name" value="Neuro_actylchol_rec"/>
</dbReference>
<protein>
    <submittedName>
        <fullName evidence="15">Neurotransmitter-gated ion-channel ligand-binding domain-containing protein</fullName>
    </submittedName>
</protein>
<comment type="caution">
    <text evidence="11">Lacks conserved residue(s) required for the propagation of feature annotation.</text>
</comment>
<keyword evidence="3 11" id="KW-0813">Transport</keyword>
<reference evidence="15" key="1">
    <citation type="submission" date="2023-03" db="UniProtKB">
        <authorList>
            <consortium name="WormBaseParasite"/>
        </authorList>
    </citation>
    <scope>IDENTIFICATION</scope>
</reference>
<evidence type="ECO:0000256" key="5">
    <source>
        <dbReference type="ARBA" id="ARBA00022692"/>
    </source>
</evidence>
<dbReference type="GO" id="GO:0004888">
    <property type="term" value="F:transmembrane signaling receptor activity"/>
    <property type="evidence" value="ECO:0007669"/>
    <property type="project" value="InterPro"/>
</dbReference>
<comment type="subcellular location">
    <subcellularLocation>
        <location evidence="2">Cell membrane</location>
    </subcellularLocation>
    <subcellularLocation>
        <location evidence="1">Membrane</location>
        <topology evidence="1">Multi-pass membrane protein</topology>
    </subcellularLocation>
</comment>
<evidence type="ECO:0000313" key="15">
    <source>
        <dbReference type="WBParaSite" id="ALUE_0000317701-mRNA-1"/>
    </source>
</evidence>
<dbReference type="InterPro" id="IPR006029">
    <property type="entry name" value="Neurotrans-gated_channel_TM"/>
</dbReference>
<feature type="transmembrane region" description="Helical" evidence="11">
    <location>
        <begin position="243"/>
        <end position="266"/>
    </location>
</feature>
<keyword evidence="14" id="KW-1185">Reference proteome</keyword>
<dbReference type="PANTHER" id="PTHR18945">
    <property type="entry name" value="NEUROTRANSMITTER GATED ION CHANNEL"/>
    <property type="match status" value="1"/>
</dbReference>
<accession>A0A9J2P045</accession>
<dbReference type="PROSITE" id="PS00236">
    <property type="entry name" value="NEUROTR_ION_CHANNEL"/>
    <property type="match status" value="1"/>
</dbReference>
<evidence type="ECO:0000256" key="3">
    <source>
        <dbReference type="ARBA" id="ARBA00022448"/>
    </source>
</evidence>
<keyword evidence="10 11" id="KW-0407">Ion channel</keyword>
<proteinExistence type="inferred from homology"/>
<evidence type="ECO:0000256" key="2">
    <source>
        <dbReference type="ARBA" id="ARBA00004236"/>
    </source>
</evidence>
<feature type="signal peptide" evidence="11">
    <location>
        <begin position="1"/>
        <end position="19"/>
    </location>
</feature>
<dbReference type="CDD" id="cd18990">
    <property type="entry name" value="LGIC_ECD_GABAAR"/>
    <property type="match status" value="1"/>
</dbReference>
<evidence type="ECO:0000256" key="6">
    <source>
        <dbReference type="ARBA" id="ARBA00022729"/>
    </source>
</evidence>
<dbReference type="InterPro" id="IPR006201">
    <property type="entry name" value="Neur_channel"/>
</dbReference>
<keyword evidence="6 11" id="KW-0732">Signal</keyword>
<feature type="chain" id="PRO_5039961653" evidence="11">
    <location>
        <begin position="20"/>
        <end position="365"/>
    </location>
</feature>
<sequence>MRSTTLVLHTALAVHVIVALPHFLPYRHQYCANDTDVMDHLLMETAVRYNRHKLPSQPVTVRIEMWVQEVTSVSELTQDFEIDLYVNEFWEDPALDYEQLYPCNRNLSFDHSIQESIWIPNTCFINSKRALIHSSPFRNVFFMIFPNGSIWSCWRIKGTGPCILDLAKFPMDSISCILTFESYNYNIEEVRMKWNEPNPVILYKDIELPDFTLINFSTFNIEAKYAAGIWDELTVSFTFRRRYGWYILQGYIPTYLTIFISWIPFYLGPKAIPARTMIGVNALLAMTFQFGNIIRNLPRVSYIKAIDVWVLSGMTFIFASLIELAMIGFMSRNEGRSIVKLKHLNKKVRIFLKEFFILFDLFCFS</sequence>
<dbReference type="Gene3D" id="1.20.58.390">
    <property type="entry name" value="Neurotransmitter-gated ion-channel transmembrane domain"/>
    <property type="match status" value="1"/>
</dbReference>
<dbReference type="Pfam" id="PF02931">
    <property type="entry name" value="Neur_chan_LBD"/>
    <property type="match status" value="1"/>
</dbReference>
<dbReference type="InterPro" id="IPR036734">
    <property type="entry name" value="Neur_chan_lig-bd_sf"/>
</dbReference>
<evidence type="ECO:0000256" key="9">
    <source>
        <dbReference type="ARBA" id="ARBA00023136"/>
    </source>
</evidence>
<dbReference type="InterPro" id="IPR006202">
    <property type="entry name" value="Neur_chan_lig-bd"/>
</dbReference>
<dbReference type="GO" id="GO:0005230">
    <property type="term" value="F:extracellular ligand-gated monoatomic ion channel activity"/>
    <property type="evidence" value="ECO:0007669"/>
    <property type="project" value="InterPro"/>
</dbReference>
<evidence type="ECO:0000256" key="1">
    <source>
        <dbReference type="ARBA" id="ARBA00004141"/>
    </source>
</evidence>
<dbReference type="InterPro" id="IPR018000">
    <property type="entry name" value="Neurotransmitter_ion_chnl_CS"/>
</dbReference>
<dbReference type="Pfam" id="PF02932">
    <property type="entry name" value="Neur_chan_memb"/>
    <property type="match status" value="1"/>
</dbReference>